<dbReference type="Pfam" id="PF00534">
    <property type="entry name" value="Glycos_transf_1"/>
    <property type="match status" value="1"/>
</dbReference>
<dbReference type="PANTHER" id="PTHR46401:SF2">
    <property type="entry name" value="GLYCOSYLTRANSFERASE WBBK-RELATED"/>
    <property type="match status" value="1"/>
</dbReference>
<dbReference type="SUPFAM" id="SSF53756">
    <property type="entry name" value="UDP-Glycosyltransferase/glycogen phosphorylase"/>
    <property type="match status" value="1"/>
</dbReference>
<keyword evidence="1" id="KW-0808">Transferase</keyword>
<gene>
    <name evidence="3" type="ORF">A3A74_03650</name>
</gene>
<organism evidence="3 4">
    <name type="scientific">Candidatus Roizmanbacteria bacterium RIFCSPLOWO2_01_FULL_35_13</name>
    <dbReference type="NCBI Taxonomy" id="1802055"/>
    <lineage>
        <taxon>Bacteria</taxon>
        <taxon>Candidatus Roizmaniibacteriota</taxon>
    </lineage>
</organism>
<dbReference type="InterPro" id="IPR001296">
    <property type="entry name" value="Glyco_trans_1"/>
</dbReference>
<accession>A0A1F7I752</accession>
<reference evidence="3 4" key="1">
    <citation type="journal article" date="2016" name="Nat. Commun.">
        <title>Thousands of microbial genomes shed light on interconnected biogeochemical processes in an aquifer system.</title>
        <authorList>
            <person name="Anantharaman K."/>
            <person name="Brown C.T."/>
            <person name="Hug L.A."/>
            <person name="Sharon I."/>
            <person name="Castelle C.J."/>
            <person name="Probst A.J."/>
            <person name="Thomas B.C."/>
            <person name="Singh A."/>
            <person name="Wilkins M.J."/>
            <person name="Karaoz U."/>
            <person name="Brodie E.L."/>
            <person name="Williams K.H."/>
            <person name="Hubbard S.S."/>
            <person name="Banfield J.F."/>
        </authorList>
    </citation>
    <scope>NUCLEOTIDE SEQUENCE [LARGE SCALE GENOMIC DNA]</scope>
</reference>
<feature type="domain" description="Glycosyl transferase family 1" evidence="2">
    <location>
        <begin position="221"/>
        <end position="363"/>
    </location>
</feature>
<comment type="caution">
    <text evidence="3">The sequence shown here is derived from an EMBL/GenBank/DDBJ whole genome shotgun (WGS) entry which is preliminary data.</text>
</comment>
<dbReference type="GO" id="GO:0016757">
    <property type="term" value="F:glycosyltransferase activity"/>
    <property type="evidence" value="ECO:0007669"/>
    <property type="project" value="InterPro"/>
</dbReference>
<evidence type="ECO:0000313" key="4">
    <source>
        <dbReference type="Proteomes" id="UP000179270"/>
    </source>
</evidence>
<protein>
    <recommendedName>
        <fullName evidence="2">Glycosyl transferase family 1 domain-containing protein</fullName>
    </recommendedName>
</protein>
<dbReference type="Gene3D" id="3.40.50.2000">
    <property type="entry name" value="Glycogen Phosphorylase B"/>
    <property type="match status" value="2"/>
</dbReference>
<dbReference type="AlphaFoldDB" id="A0A1F7I752"/>
<sequence length="400" mass="46682">MGVTRYKKIAIVYDWIDKWGGVERVLLTLHEMFPETEFYVSYYDPEKASWAKNLKIRTSFIQNLPKLIRGSRMASLPFYPYAFEAFNFSSYDLVISVTSSFAKSIITRPETLHICYLLTPTRYLWVSPDDYIKNRILRSFLSPYLTKLRNWDFIAAQRPDKIISISQTVAGRCKKYYQRESEVIFPPFDVDYWKNIKSQFPISPSTSSGSRAKSRDNFQTNFKFQITNSKKYYLVVSRLEPYKRVDLVIQLINLLVQSRQLNQQLIIVGEGSQLDKLRREAGENVTFLNKVSDQELGYLYRNAEALIMPQEEDFGYVSLEAQFFGCPVIAFKKGGATETVIEGKTGLFFEEQSVQSLNKALRRYDVVKYELKHNSEKFGLKNVERYSKNKFAEKFSSFLK</sequence>
<dbReference type="EMBL" id="MGAF01000056">
    <property type="protein sequence ID" value="OGK39163.1"/>
    <property type="molecule type" value="Genomic_DNA"/>
</dbReference>
<evidence type="ECO:0000259" key="2">
    <source>
        <dbReference type="Pfam" id="PF00534"/>
    </source>
</evidence>
<dbReference type="GO" id="GO:0009103">
    <property type="term" value="P:lipopolysaccharide biosynthetic process"/>
    <property type="evidence" value="ECO:0007669"/>
    <property type="project" value="TreeGrafter"/>
</dbReference>
<dbReference type="PANTHER" id="PTHR46401">
    <property type="entry name" value="GLYCOSYLTRANSFERASE WBBK-RELATED"/>
    <property type="match status" value="1"/>
</dbReference>
<evidence type="ECO:0000313" key="3">
    <source>
        <dbReference type="EMBL" id="OGK39163.1"/>
    </source>
</evidence>
<evidence type="ECO:0000256" key="1">
    <source>
        <dbReference type="ARBA" id="ARBA00022679"/>
    </source>
</evidence>
<dbReference type="STRING" id="1802055.A3A74_03650"/>
<proteinExistence type="predicted"/>
<dbReference type="Proteomes" id="UP000179270">
    <property type="component" value="Unassembled WGS sequence"/>
</dbReference>
<name>A0A1F7I752_9BACT</name>